<keyword evidence="6 12" id="KW-0297">G-protein coupled receptor</keyword>
<keyword evidence="3" id="KW-1003">Cell membrane</keyword>
<keyword evidence="11 12" id="KW-0807">Transducer</keyword>
<evidence type="ECO:0000256" key="8">
    <source>
        <dbReference type="ARBA" id="ARBA00023157"/>
    </source>
</evidence>
<name>A0ABQ7QMC8_PLUXY</name>
<keyword evidence="5 14" id="KW-1133">Transmembrane helix</keyword>
<dbReference type="Proteomes" id="UP000823941">
    <property type="component" value="Chromosome 12"/>
</dbReference>
<comment type="similarity">
    <text evidence="2 12">Belongs to the G-protein coupled receptor 1 family.</text>
</comment>
<comment type="caution">
    <text evidence="16">The sequence shown here is derived from an EMBL/GenBank/DDBJ whole genome shotgun (WGS) entry which is preliminary data.</text>
</comment>
<evidence type="ECO:0000256" key="14">
    <source>
        <dbReference type="SAM" id="Phobius"/>
    </source>
</evidence>
<keyword evidence="4 12" id="KW-0812">Transmembrane</keyword>
<dbReference type="CDD" id="cd15134">
    <property type="entry name" value="7tmA_capaR"/>
    <property type="match status" value="1"/>
</dbReference>
<organism evidence="16 17">
    <name type="scientific">Plutella xylostella</name>
    <name type="common">Diamondback moth</name>
    <name type="synonym">Plutella maculipennis</name>
    <dbReference type="NCBI Taxonomy" id="51655"/>
    <lineage>
        <taxon>Eukaryota</taxon>
        <taxon>Metazoa</taxon>
        <taxon>Ecdysozoa</taxon>
        <taxon>Arthropoda</taxon>
        <taxon>Hexapoda</taxon>
        <taxon>Insecta</taxon>
        <taxon>Pterygota</taxon>
        <taxon>Neoptera</taxon>
        <taxon>Endopterygota</taxon>
        <taxon>Lepidoptera</taxon>
        <taxon>Glossata</taxon>
        <taxon>Ditrysia</taxon>
        <taxon>Yponomeutoidea</taxon>
        <taxon>Plutellidae</taxon>
        <taxon>Plutella</taxon>
    </lineage>
</organism>
<keyword evidence="8" id="KW-1015">Disulfide bond</keyword>
<dbReference type="PRINTS" id="PR01565">
    <property type="entry name" value="NEUROMEDINUR"/>
</dbReference>
<feature type="transmembrane region" description="Helical" evidence="14">
    <location>
        <begin position="265"/>
        <end position="285"/>
    </location>
</feature>
<dbReference type="Pfam" id="PF00001">
    <property type="entry name" value="7tm_1"/>
    <property type="match status" value="1"/>
</dbReference>
<keyword evidence="10" id="KW-0325">Glycoprotein</keyword>
<comment type="subcellular location">
    <subcellularLocation>
        <location evidence="1">Cell membrane</location>
        <topology evidence="1">Multi-pass membrane protein</topology>
    </subcellularLocation>
</comment>
<reference evidence="16 17" key="1">
    <citation type="submission" date="2021-06" db="EMBL/GenBank/DDBJ databases">
        <title>A haploid diamondback moth (Plutella xylostella L.) genome assembly resolves 31 chromosomes and identifies a diamide resistance mutation.</title>
        <authorList>
            <person name="Ward C.M."/>
            <person name="Perry K.D."/>
            <person name="Baker G."/>
            <person name="Powis K."/>
            <person name="Heckel D.G."/>
            <person name="Baxter S.W."/>
        </authorList>
    </citation>
    <scope>NUCLEOTIDE SEQUENCE [LARGE SCALE GENOMIC DNA]</scope>
    <source>
        <strain evidence="16 17">LV</strain>
        <tissue evidence="16">Single pupa</tissue>
    </source>
</reference>
<evidence type="ECO:0000256" key="9">
    <source>
        <dbReference type="ARBA" id="ARBA00023170"/>
    </source>
</evidence>
<keyword evidence="9 12" id="KW-0675">Receptor</keyword>
<dbReference type="PANTHER" id="PTHR24243">
    <property type="entry name" value="G-PROTEIN COUPLED RECEPTOR"/>
    <property type="match status" value="1"/>
</dbReference>
<dbReference type="PRINTS" id="PR00237">
    <property type="entry name" value="GPCRRHODOPSN"/>
</dbReference>
<feature type="transmembrane region" description="Helical" evidence="14">
    <location>
        <begin position="165"/>
        <end position="185"/>
    </location>
</feature>
<dbReference type="InterPro" id="IPR005390">
    <property type="entry name" value="NeuromedU_rcpt"/>
</dbReference>
<dbReference type="SUPFAM" id="SSF81321">
    <property type="entry name" value="Family A G protein-coupled receptor-like"/>
    <property type="match status" value="1"/>
</dbReference>
<evidence type="ECO:0000256" key="12">
    <source>
        <dbReference type="RuleBase" id="RU000688"/>
    </source>
</evidence>
<feature type="transmembrane region" description="Helical" evidence="14">
    <location>
        <begin position="40"/>
        <end position="68"/>
    </location>
</feature>
<evidence type="ECO:0000256" key="2">
    <source>
        <dbReference type="ARBA" id="ARBA00010663"/>
    </source>
</evidence>
<evidence type="ECO:0000256" key="13">
    <source>
        <dbReference type="SAM" id="MobiDB-lite"/>
    </source>
</evidence>
<keyword evidence="7 14" id="KW-0472">Membrane</keyword>
<dbReference type="EMBL" id="JAHIBW010000012">
    <property type="protein sequence ID" value="KAG7306385.1"/>
    <property type="molecule type" value="Genomic_DNA"/>
</dbReference>
<evidence type="ECO:0000256" key="6">
    <source>
        <dbReference type="ARBA" id="ARBA00023040"/>
    </source>
</evidence>
<evidence type="ECO:0000256" key="1">
    <source>
        <dbReference type="ARBA" id="ARBA00004651"/>
    </source>
</evidence>
<dbReference type="PANTHER" id="PTHR24243:SF208">
    <property type="entry name" value="PYROKININ-1 RECEPTOR"/>
    <property type="match status" value="1"/>
</dbReference>
<gene>
    <name evidence="16" type="ORF">JYU34_009014</name>
</gene>
<keyword evidence="17" id="KW-1185">Reference proteome</keyword>
<evidence type="ECO:0000259" key="15">
    <source>
        <dbReference type="PROSITE" id="PS50262"/>
    </source>
</evidence>
<dbReference type="InterPro" id="IPR000276">
    <property type="entry name" value="GPCR_Rhodpsn"/>
</dbReference>
<evidence type="ECO:0000256" key="5">
    <source>
        <dbReference type="ARBA" id="ARBA00022989"/>
    </source>
</evidence>
<feature type="region of interest" description="Disordered" evidence="13">
    <location>
        <begin position="374"/>
        <end position="424"/>
    </location>
</feature>
<sequence>MRMPDNYTLSDVLFNRSAGDLAPAAPVDPALVFGPQRDSLLIVIPITIMYTAIFVMGLLGNVFTCIVIIRNKSMHTATNYYLFSLAISDLLLLVSGMPQEMYSIWYKWPYVFGSAFCLMRGLAAETSTNASILTITLFTVERYLAICHPFQSHKMSKLSRATKHVVLLWVVSFTLALPQALQFGIRTHIGVVMCLQTRVIIEHSFEISTFVFFLTPIVVITVLYFLIGLRLNETNRGRVHKDFESGEVRSMNKMSKRHSQSTRRVVKMLVAVVVAFFICWAPFHAQRLVAIYGTNENHLARSPNLLFVYSILTYTSGVFYYVSTCINPILYHIMCSKFRVAFKNTVVWCCRVCGARVARGAGAPLVFARVPTSSGGSVHSGNIPARNETTSFRQKAPDVASRPPQSESGKLAYKTKPGPEDPATVQDCGGANYCRHKYRTREAIARWEAENKLNMKIANAAASHAPFWTTLSCSRYNGNGSMSKTQSSVCDTISNSSLKESRTEDLDDELTSYLKEITERVQQCEREYT</sequence>
<accession>A0ABQ7QMC8</accession>
<evidence type="ECO:0000313" key="16">
    <source>
        <dbReference type="EMBL" id="KAG7306385.1"/>
    </source>
</evidence>
<protein>
    <recommendedName>
        <fullName evidence="15">G-protein coupled receptors family 1 profile domain-containing protein</fullName>
    </recommendedName>
</protein>
<evidence type="ECO:0000256" key="7">
    <source>
        <dbReference type="ARBA" id="ARBA00023136"/>
    </source>
</evidence>
<proteinExistence type="inferred from homology"/>
<feature type="transmembrane region" description="Helical" evidence="14">
    <location>
        <begin position="305"/>
        <end position="330"/>
    </location>
</feature>
<dbReference type="PROSITE" id="PS50262">
    <property type="entry name" value="G_PROTEIN_RECEP_F1_2"/>
    <property type="match status" value="1"/>
</dbReference>
<evidence type="ECO:0000256" key="10">
    <source>
        <dbReference type="ARBA" id="ARBA00023180"/>
    </source>
</evidence>
<feature type="transmembrane region" description="Helical" evidence="14">
    <location>
        <begin position="80"/>
        <end position="98"/>
    </location>
</feature>
<feature type="transmembrane region" description="Helical" evidence="14">
    <location>
        <begin position="205"/>
        <end position="227"/>
    </location>
</feature>
<evidence type="ECO:0000256" key="3">
    <source>
        <dbReference type="ARBA" id="ARBA00022475"/>
    </source>
</evidence>
<dbReference type="PROSITE" id="PS00237">
    <property type="entry name" value="G_PROTEIN_RECEP_F1_1"/>
    <property type="match status" value="1"/>
</dbReference>
<dbReference type="Gene3D" id="1.20.1070.10">
    <property type="entry name" value="Rhodopsin 7-helix transmembrane proteins"/>
    <property type="match status" value="1"/>
</dbReference>
<dbReference type="InterPro" id="IPR017452">
    <property type="entry name" value="GPCR_Rhodpsn_7TM"/>
</dbReference>
<feature type="domain" description="G-protein coupled receptors family 1 profile" evidence="15">
    <location>
        <begin position="60"/>
        <end position="331"/>
    </location>
</feature>
<evidence type="ECO:0000313" key="17">
    <source>
        <dbReference type="Proteomes" id="UP000823941"/>
    </source>
</evidence>
<evidence type="ECO:0000256" key="11">
    <source>
        <dbReference type="ARBA" id="ARBA00023224"/>
    </source>
</evidence>
<evidence type="ECO:0000256" key="4">
    <source>
        <dbReference type="ARBA" id="ARBA00022692"/>
    </source>
</evidence>